<proteinExistence type="predicted"/>
<organism evidence="1 2">
    <name type="scientific">Senna tora</name>
    <dbReference type="NCBI Taxonomy" id="362788"/>
    <lineage>
        <taxon>Eukaryota</taxon>
        <taxon>Viridiplantae</taxon>
        <taxon>Streptophyta</taxon>
        <taxon>Embryophyta</taxon>
        <taxon>Tracheophyta</taxon>
        <taxon>Spermatophyta</taxon>
        <taxon>Magnoliopsida</taxon>
        <taxon>eudicotyledons</taxon>
        <taxon>Gunneridae</taxon>
        <taxon>Pentapetalae</taxon>
        <taxon>rosids</taxon>
        <taxon>fabids</taxon>
        <taxon>Fabales</taxon>
        <taxon>Fabaceae</taxon>
        <taxon>Caesalpinioideae</taxon>
        <taxon>Cassia clade</taxon>
        <taxon>Senna</taxon>
    </lineage>
</organism>
<sequence length="45" mass="4902">MALMLDNDTTSASSYDAVFTCSHPPSRRTLDNTCPCLLPAFVLPQ</sequence>
<protein>
    <submittedName>
        <fullName evidence="1">Uncharacterized protein</fullName>
    </submittedName>
</protein>
<dbReference type="AlphaFoldDB" id="A0A834W1G7"/>
<evidence type="ECO:0000313" key="1">
    <source>
        <dbReference type="EMBL" id="KAF7805762.1"/>
    </source>
</evidence>
<dbReference type="EMBL" id="JAAIUW010000012">
    <property type="protein sequence ID" value="KAF7805762.1"/>
    <property type="molecule type" value="Genomic_DNA"/>
</dbReference>
<dbReference type="Proteomes" id="UP000634136">
    <property type="component" value="Unassembled WGS sequence"/>
</dbReference>
<comment type="caution">
    <text evidence="1">The sequence shown here is derived from an EMBL/GenBank/DDBJ whole genome shotgun (WGS) entry which is preliminary data.</text>
</comment>
<reference evidence="1" key="1">
    <citation type="submission" date="2020-09" db="EMBL/GenBank/DDBJ databases">
        <title>Genome-Enabled Discovery of Anthraquinone Biosynthesis in Senna tora.</title>
        <authorList>
            <person name="Kang S.-H."/>
            <person name="Pandey R.P."/>
            <person name="Lee C.-M."/>
            <person name="Sim J.-S."/>
            <person name="Jeong J.-T."/>
            <person name="Choi B.-S."/>
            <person name="Jung M."/>
            <person name="Ginzburg D."/>
            <person name="Zhao K."/>
            <person name="Won S.Y."/>
            <person name="Oh T.-J."/>
            <person name="Yu Y."/>
            <person name="Kim N.-H."/>
            <person name="Lee O.R."/>
            <person name="Lee T.-H."/>
            <person name="Bashyal P."/>
            <person name="Kim T.-S."/>
            <person name="Lee W.-H."/>
            <person name="Kawkins C."/>
            <person name="Kim C.-K."/>
            <person name="Kim J.S."/>
            <person name="Ahn B.O."/>
            <person name="Rhee S.Y."/>
            <person name="Sohng J.K."/>
        </authorList>
    </citation>
    <scope>NUCLEOTIDE SEQUENCE</scope>
    <source>
        <tissue evidence="1">Leaf</tissue>
    </source>
</reference>
<gene>
    <name evidence="1" type="ORF">G2W53_037923</name>
</gene>
<accession>A0A834W1G7</accession>
<keyword evidence="2" id="KW-1185">Reference proteome</keyword>
<evidence type="ECO:0000313" key="2">
    <source>
        <dbReference type="Proteomes" id="UP000634136"/>
    </source>
</evidence>
<name>A0A834W1G7_9FABA</name>